<accession>A0A2P2N8S6</accession>
<name>A0A2P2N8S6_RHIMU</name>
<evidence type="ECO:0000313" key="1">
    <source>
        <dbReference type="EMBL" id="MBX38850.1"/>
    </source>
</evidence>
<dbReference type="EMBL" id="GGEC01058366">
    <property type="protein sequence ID" value="MBX38850.1"/>
    <property type="molecule type" value="Transcribed_RNA"/>
</dbReference>
<reference evidence="1" key="1">
    <citation type="submission" date="2018-02" db="EMBL/GenBank/DDBJ databases">
        <title>Rhizophora mucronata_Transcriptome.</title>
        <authorList>
            <person name="Meera S.P."/>
            <person name="Sreeshan A."/>
            <person name="Augustine A."/>
        </authorList>
    </citation>
    <scope>NUCLEOTIDE SEQUENCE</scope>
    <source>
        <tissue evidence="1">Leaf</tissue>
    </source>
</reference>
<dbReference type="AlphaFoldDB" id="A0A2P2N8S6"/>
<proteinExistence type="predicted"/>
<protein>
    <submittedName>
        <fullName evidence="1">Uncharacterized protein</fullName>
    </submittedName>
</protein>
<sequence>MRRLQNRCSSRVLSCLHPYCSDVGLVS</sequence>
<organism evidence="1">
    <name type="scientific">Rhizophora mucronata</name>
    <name type="common">Asiatic mangrove</name>
    <dbReference type="NCBI Taxonomy" id="61149"/>
    <lineage>
        <taxon>Eukaryota</taxon>
        <taxon>Viridiplantae</taxon>
        <taxon>Streptophyta</taxon>
        <taxon>Embryophyta</taxon>
        <taxon>Tracheophyta</taxon>
        <taxon>Spermatophyta</taxon>
        <taxon>Magnoliopsida</taxon>
        <taxon>eudicotyledons</taxon>
        <taxon>Gunneridae</taxon>
        <taxon>Pentapetalae</taxon>
        <taxon>rosids</taxon>
        <taxon>fabids</taxon>
        <taxon>Malpighiales</taxon>
        <taxon>Rhizophoraceae</taxon>
        <taxon>Rhizophora</taxon>
    </lineage>
</organism>